<evidence type="ECO:0008006" key="4">
    <source>
        <dbReference type="Google" id="ProtNLM"/>
    </source>
</evidence>
<reference evidence="2" key="1">
    <citation type="submission" date="2020-05" db="UniProtKB">
        <authorList>
            <consortium name="EnsemblMetazoa"/>
        </authorList>
    </citation>
    <scope>IDENTIFICATION</scope>
    <source>
        <strain evidence="2">TTRI</strain>
    </source>
</reference>
<feature type="transmembrane region" description="Helical" evidence="1">
    <location>
        <begin position="56"/>
        <end position="76"/>
    </location>
</feature>
<keyword evidence="1" id="KW-1133">Transmembrane helix</keyword>
<dbReference type="AlphaFoldDB" id="A0A1A9UGE8"/>
<accession>A0A1A9UGE8</accession>
<dbReference type="VEuPathDB" id="VectorBase:GAUT003976"/>
<evidence type="ECO:0000256" key="1">
    <source>
        <dbReference type="SAM" id="Phobius"/>
    </source>
</evidence>
<name>A0A1A9UGE8_GLOAU</name>
<keyword evidence="1" id="KW-0472">Membrane</keyword>
<sequence length="106" mass="12273">MRSEGKFASMMCPDTITTTTTRNTPKRIFGRGLTVITTELFEFEVYVEWSVGSADWLARWLAGWLAGWLAVWLVGWQSNGWWQALYYFKVSRTLFINKNEGNHASK</sequence>
<dbReference type="Proteomes" id="UP000078200">
    <property type="component" value="Unassembled WGS sequence"/>
</dbReference>
<keyword evidence="1" id="KW-0812">Transmembrane</keyword>
<proteinExistence type="predicted"/>
<protein>
    <recommendedName>
        <fullName evidence="4">Transmembrane protein</fullName>
    </recommendedName>
</protein>
<organism evidence="2 3">
    <name type="scientific">Glossina austeni</name>
    <name type="common">Savannah tsetse fly</name>
    <dbReference type="NCBI Taxonomy" id="7395"/>
    <lineage>
        <taxon>Eukaryota</taxon>
        <taxon>Metazoa</taxon>
        <taxon>Ecdysozoa</taxon>
        <taxon>Arthropoda</taxon>
        <taxon>Hexapoda</taxon>
        <taxon>Insecta</taxon>
        <taxon>Pterygota</taxon>
        <taxon>Neoptera</taxon>
        <taxon>Endopterygota</taxon>
        <taxon>Diptera</taxon>
        <taxon>Brachycera</taxon>
        <taxon>Muscomorpha</taxon>
        <taxon>Hippoboscoidea</taxon>
        <taxon>Glossinidae</taxon>
        <taxon>Glossina</taxon>
    </lineage>
</organism>
<keyword evidence="3" id="KW-1185">Reference proteome</keyword>
<dbReference type="EnsemblMetazoa" id="GAUT003976-RA">
    <property type="protein sequence ID" value="GAUT003976-PA"/>
    <property type="gene ID" value="GAUT003976"/>
</dbReference>
<evidence type="ECO:0000313" key="3">
    <source>
        <dbReference type="Proteomes" id="UP000078200"/>
    </source>
</evidence>
<evidence type="ECO:0000313" key="2">
    <source>
        <dbReference type="EnsemblMetazoa" id="GAUT003976-PA"/>
    </source>
</evidence>